<evidence type="ECO:0008006" key="4">
    <source>
        <dbReference type="Google" id="ProtNLM"/>
    </source>
</evidence>
<protein>
    <recommendedName>
        <fullName evidence="4">DUF2065 domain-containing protein</fullName>
    </recommendedName>
</protein>
<organism evidence="2 3">
    <name type="scientific">Vulcaniibacterium thermophilum</name>
    <dbReference type="NCBI Taxonomy" id="1169913"/>
    <lineage>
        <taxon>Bacteria</taxon>
        <taxon>Pseudomonadati</taxon>
        <taxon>Pseudomonadota</taxon>
        <taxon>Gammaproteobacteria</taxon>
        <taxon>Lysobacterales</taxon>
        <taxon>Lysobacteraceae</taxon>
        <taxon>Vulcaniibacterium</taxon>
    </lineage>
</organism>
<proteinExistence type="predicted"/>
<comment type="caution">
    <text evidence="2">The sequence shown here is derived from an EMBL/GenBank/DDBJ whole genome shotgun (WGS) entry which is preliminary data.</text>
</comment>
<evidence type="ECO:0000313" key="3">
    <source>
        <dbReference type="Proteomes" id="UP000636453"/>
    </source>
</evidence>
<reference evidence="2" key="1">
    <citation type="journal article" date="2014" name="Int. J. Syst. Evol. Microbiol.">
        <title>Complete genome sequence of Corynebacterium casei LMG S-19264T (=DSM 44701T), isolated from a smear-ripened cheese.</title>
        <authorList>
            <consortium name="US DOE Joint Genome Institute (JGI-PGF)"/>
            <person name="Walter F."/>
            <person name="Albersmeier A."/>
            <person name="Kalinowski J."/>
            <person name="Ruckert C."/>
        </authorList>
    </citation>
    <scope>NUCLEOTIDE SEQUENCE</scope>
    <source>
        <strain evidence="2">KCTC 32020</strain>
    </source>
</reference>
<gene>
    <name evidence="2" type="ORF">GCM10007167_13320</name>
</gene>
<dbReference type="AlphaFoldDB" id="A0A918Z194"/>
<keyword evidence="1" id="KW-0472">Membrane</keyword>
<keyword evidence="3" id="KW-1185">Reference proteome</keyword>
<keyword evidence="1" id="KW-0812">Transmembrane</keyword>
<dbReference type="PANTHER" id="PTHR38602:SF1">
    <property type="entry name" value="INNER MEMBRANE PROTEIN"/>
    <property type="match status" value="1"/>
</dbReference>
<dbReference type="OrthoDB" id="9182237at2"/>
<name>A0A918Z194_9GAMM</name>
<dbReference type="InterPro" id="IPR019201">
    <property type="entry name" value="DUF2065"/>
</dbReference>
<accession>A0A918Z194</accession>
<dbReference type="Proteomes" id="UP000636453">
    <property type="component" value="Unassembled WGS sequence"/>
</dbReference>
<dbReference type="RefSeq" id="WP_146473739.1">
    <property type="nucleotide sequence ID" value="NZ_BNCF01000006.1"/>
</dbReference>
<evidence type="ECO:0000313" key="2">
    <source>
        <dbReference type="EMBL" id="GHE32642.1"/>
    </source>
</evidence>
<dbReference type="EMBL" id="BNCF01000006">
    <property type="protein sequence ID" value="GHE32642.1"/>
    <property type="molecule type" value="Genomic_DNA"/>
</dbReference>
<dbReference type="PANTHER" id="PTHR38602">
    <property type="entry name" value="INNER MEMBRANE PROTEIN-RELATED"/>
    <property type="match status" value="1"/>
</dbReference>
<feature type="transmembrane region" description="Helical" evidence="1">
    <location>
        <begin position="42"/>
        <end position="60"/>
    </location>
</feature>
<dbReference type="Pfam" id="PF09838">
    <property type="entry name" value="DUF2065"/>
    <property type="match status" value="1"/>
</dbReference>
<reference evidence="2" key="2">
    <citation type="submission" date="2020-09" db="EMBL/GenBank/DDBJ databases">
        <authorList>
            <person name="Sun Q."/>
            <person name="Kim S."/>
        </authorList>
    </citation>
    <scope>NUCLEOTIDE SEQUENCE</scope>
    <source>
        <strain evidence="2">KCTC 32020</strain>
    </source>
</reference>
<sequence length="62" mass="6718">MARELLSALCLVAVIEGLFLFAAPNGWRRAAEQLHAMPNRQLRTFGAIVVAAGLGALWLVRS</sequence>
<keyword evidence="1" id="KW-1133">Transmembrane helix</keyword>
<evidence type="ECO:0000256" key="1">
    <source>
        <dbReference type="SAM" id="Phobius"/>
    </source>
</evidence>